<dbReference type="SUPFAM" id="SSF46561">
    <property type="entry name" value="Ribosomal protein L29 (L29p)"/>
    <property type="match status" value="1"/>
</dbReference>
<comment type="function">
    <text evidence="1">Component of the ribosome, a large ribonucleoprotein complex responsible for the synthesis of proteins in the cell. The small ribosomal subunit (SSU) binds messenger RNAs (mRNAs) and translates the encoded message by selecting cognate aminoacyl-transfer RNA (tRNA) molecules. The large subunit (LSU) contains the ribosomal catalytic site termed the peptidyl transferase center (PTC), which catalyzes the formation of peptide bonds, thereby polymerizing the amino acids delivered by tRNAs into a polypeptide chain. The nascent polypeptides leave the ribosome through a tunnel in the LSU and interact with protein factors that function in enzymatic processing, targeting, and the membrane insertion of nascent chains at the exit of the ribosomal tunnel.</text>
</comment>
<dbReference type="Gene3D" id="1.10.287.310">
    <property type="match status" value="1"/>
</dbReference>
<evidence type="ECO:0000256" key="2">
    <source>
        <dbReference type="ARBA" id="ARBA00009254"/>
    </source>
</evidence>
<dbReference type="Proteomes" id="UP000501346">
    <property type="component" value="Chromosome SeIV-SeII"/>
</dbReference>
<evidence type="ECO:0000256" key="1">
    <source>
        <dbReference type="ARBA" id="ARBA00004021"/>
    </source>
</evidence>
<comment type="subunit">
    <text evidence="5">Component of the large ribosomal subunit (LSU). Mature yeast ribosomes consist of a small (40S) and a large (60S) subunit. The 40S small subunit contains 1 molecule of ribosomal RNA (18S rRNA) and 33 different proteins (encoded by 57 genes). The large 60S subunit contains 3 rRNA molecules (25S, 5.8S and 5S rRNA) and 46 different proteins (encoded by 81 genes). uL29 is associated with the polypeptide exit tunnel.</text>
</comment>
<dbReference type="HAMAP" id="MF_00374">
    <property type="entry name" value="Ribosomal_uL29"/>
    <property type="match status" value="1"/>
</dbReference>
<keyword evidence="4" id="KW-0687">Ribonucleoprotein</keyword>
<dbReference type="FunFam" id="6.10.250.3450:FF:000001">
    <property type="entry name" value="60S ribosomal protein L35"/>
    <property type="match status" value="1"/>
</dbReference>
<dbReference type="FunFam" id="1.10.287.310:FF:000002">
    <property type="entry name" value="60S ribosomal protein L35"/>
    <property type="match status" value="1"/>
</dbReference>
<dbReference type="AlphaFoldDB" id="A0A6C1E520"/>
<evidence type="ECO:0000256" key="5">
    <source>
        <dbReference type="ARBA" id="ARBA00064105"/>
    </source>
</evidence>
<dbReference type="GO" id="GO:0030687">
    <property type="term" value="C:preribosome, large subunit precursor"/>
    <property type="evidence" value="ECO:0007669"/>
    <property type="project" value="UniProtKB-ARBA"/>
</dbReference>
<dbReference type="GO" id="GO:0002181">
    <property type="term" value="P:cytoplasmic translation"/>
    <property type="evidence" value="ECO:0007669"/>
    <property type="project" value="UniProtKB-ARBA"/>
</dbReference>
<dbReference type="EMBL" id="CP049001">
    <property type="protein sequence ID" value="QID84030.1"/>
    <property type="molecule type" value="Genomic_DNA"/>
</dbReference>
<dbReference type="NCBIfam" id="TIGR00012">
    <property type="entry name" value="L29"/>
    <property type="match status" value="1"/>
</dbReference>
<accession>A0A6C1E520</accession>
<reference evidence="6 7" key="1">
    <citation type="journal article" date="2019" name="BMC Genomics">
        <title>Chromosome level assembly and comparative genome analysis confirm lager-brewing yeasts originated from a single hybridization.</title>
        <authorList>
            <person name="Salazar A.N."/>
            <person name="Gorter de Vries A.R."/>
            <person name="van den Broek M."/>
            <person name="Brouwers N."/>
            <person name="de la Torre Cortes P."/>
            <person name="Kuijpers N.G.A."/>
            <person name="Daran J.G."/>
            <person name="Abeel T."/>
        </authorList>
    </citation>
    <scope>NUCLEOTIDE SEQUENCE [LARGE SCALE GENOMIC DNA]</scope>
    <source>
        <strain evidence="6 7">CBS 1483</strain>
    </source>
</reference>
<evidence type="ECO:0000256" key="3">
    <source>
        <dbReference type="ARBA" id="ARBA00022980"/>
    </source>
</evidence>
<dbReference type="InterPro" id="IPR018254">
    <property type="entry name" value="Ribosomal_uL29_CS"/>
</dbReference>
<proteinExistence type="inferred from homology"/>
<organism evidence="6 7">
    <name type="scientific">Saccharomyces pastorianus</name>
    <name type="common">Lager yeast</name>
    <name type="synonym">Saccharomyces cerevisiae x Saccharomyces eubayanus</name>
    <dbReference type="NCBI Taxonomy" id="27292"/>
    <lineage>
        <taxon>Eukaryota</taxon>
        <taxon>Fungi</taxon>
        <taxon>Dikarya</taxon>
        <taxon>Ascomycota</taxon>
        <taxon>Saccharomycotina</taxon>
        <taxon>Saccharomycetes</taxon>
        <taxon>Saccharomycetales</taxon>
        <taxon>Saccharomycetaceae</taxon>
        <taxon>Saccharomyces</taxon>
    </lineage>
</organism>
<dbReference type="GO" id="GO:0003735">
    <property type="term" value="F:structural constituent of ribosome"/>
    <property type="evidence" value="ECO:0007669"/>
    <property type="project" value="InterPro"/>
</dbReference>
<protein>
    <submittedName>
        <fullName evidence="6">60S ribosomal protein L35A</fullName>
    </submittedName>
</protein>
<gene>
    <name evidence="6" type="primary">RPL35A_3</name>
    <name evidence="6" type="ORF">GRS66_006521</name>
</gene>
<comment type="similarity">
    <text evidence="2">Belongs to the universal ribosomal protein uL29 family.</text>
</comment>
<dbReference type="Gene3D" id="6.10.250.3450">
    <property type="match status" value="1"/>
</dbReference>
<evidence type="ECO:0000256" key="4">
    <source>
        <dbReference type="ARBA" id="ARBA00023274"/>
    </source>
</evidence>
<dbReference type="Pfam" id="PF00831">
    <property type="entry name" value="Ribosomal_L29"/>
    <property type="match status" value="1"/>
</dbReference>
<evidence type="ECO:0000313" key="6">
    <source>
        <dbReference type="EMBL" id="QID84030.1"/>
    </source>
</evidence>
<keyword evidence="7" id="KW-1185">Reference proteome</keyword>
<sequence length="129" mass="15007">MSQLLRREIIAGVKTYELRTKSKEQLASQLVDLKKELAELKVQKLSKPSLPKIKTVRKSIACVLTIINEQQREAVRQLYKGKKYQPKDLRAKKTRALRRALTKFEASQVTEKQKKKQIAFPQRKYAIKA</sequence>
<name>A0A6C1E520_SACPS</name>
<dbReference type="PROSITE" id="PS00579">
    <property type="entry name" value="RIBOSOMAL_L29"/>
    <property type="match status" value="1"/>
</dbReference>
<dbReference type="CDD" id="cd00427">
    <property type="entry name" value="Ribosomal_L29_HIP"/>
    <property type="match status" value="1"/>
</dbReference>
<dbReference type="InterPro" id="IPR036049">
    <property type="entry name" value="Ribosomal_uL29_sf"/>
</dbReference>
<dbReference type="PANTHER" id="PTHR45722:SF2">
    <property type="entry name" value="LARGE RIBOSOMAL SUBUNIT PROTEIN UL29-RELATED"/>
    <property type="match status" value="1"/>
</dbReference>
<dbReference type="GO" id="GO:0000463">
    <property type="term" value="P:maturation of LSU-rRNA from tricistronic rRNA transcript (SSU-rRNA, 5.8S rRNA, LSU-rRNA)"/>
    <property type="evidence" value="ECO:0007669"/>
    <property type="project" value="InterPro"/>
</dbReference>
<dbReference type="OrthoDB" id="528635at2759"/>
<keyword evidence="3 6" id="KW-0689">Ribosomal protein</keyword>
<dbReference type="InterPro" id="IPR045059">
    <property type="entry name" value="Ribosomal_uL29_euk"/>
</dbReference>
<dbReference type="GO" id="GO:0022625">
    <property type="term" value="C:cytosolic large ribosomal subunit"/>
    <property type="evidence" value="ECO:0007669"/>
    <property type="project" value="InterPro"/>
</dbReference>
<evidence type="ECO:0000313" key="7">
    <source>
        <dbReference type="Proteomes" id="UP000501346"/>
    </source>
</evidence>
<dbReference type="PANTHER" id="PTHR45722">
    <property type="entry name" value="60S RIBOSOMAL PROTEIN L35"/>
    <property type="match status" value="1"/>
</dbReference>
<dbReference type="GO" id="GO:0003729">
    <property type="term" value="F:mRNA binding"/>
    <property type="evidence" value="ECO:0007669"/>
    <property type="project" value="TreeGrafter"/>
</dbReference>
<dbReference type="InterPro" id="IPR001854">
    <property type="entry name" value="Ribosomal_uL29"/>
</dbReference>